<keyword evidence="3 8" id="KW-0812">Transmembrane</keyword>
<evidence type="ECO:0000256" key="7">
    <source>
        <dbReference type="SAM" id="MobiDB-lite"/>
    </source>
</evidence>
<comment type="similarity">
    <text evidence="6">Belongs to the YccS/YhfK family.</text>
</comment>
<dbReference type="Pfam" id="PF13515">
    <property type="entry name" value="FUSC_2"/>
    <property type="match status" value="1"/>
</dbReference>
<feature type="transmembrane region" description="Helical" evidence="8">
    <location>
        <begin position="154"/>
        <end position="174"/>
    </location>
</feature>
<dbReference type="EMBL" id="FNFU01000009">
    <property type="protein sequence ID" value="SDK64438.1"/>
    <property type="molecule type" value="Genomic_DNA"/>
</dbReference>
<feature type="region of interest" description="Disordered" evidence="7">
    <location>
        <begin position="1"/>
        <end position="20"/>
    </location>
</feature>
<dbReference type="Proteomes" id="UP000198701">
    <property type="component" value="Unassembled WGS sequence"/>
</dbReference>
<feature type="domain" description="Integral membrane bound transporter" evidence="9">
    <location>
        <begin position="45"/>
        <end position="169"/>
    </location>
</feature>
<feature type="transmembrane region" description="Helical" evidence="8">
    <location>
        <begin position="83"/>
        <end position="101"/>
    </location>
</feature>
<name>A0A1G9DKL5_9MICO</name>
<evidence type="ECO:0000256" key="3">
    <source>
        <dbReference type="ARBA" id="ARBA00022692"/>
    </source>
</evidence>
<comment type="subcellular location">
    <subcellularLocation>
        <location evidence="1">Cell membrane</location>
        <topology evidence="1">Multi-pass membrane protein</topology>
    </subcellularLocation>
</comment>
<gene>
    <name evidence="10" type="ORF">SAMN05216282_10983</name>
</gene>
<dbReference type="STRING" id="386301.SAMN05216282_10983"/>
<dbReference type="PANTHER" id="PTHR30509">
    <property type="entry name" value="P-HYDROXYBENZOIC ACID EFFLUX PUMP SUBUNIT-RELATED"/>
    <property type="match status" value="1"/>
</dbReference>
<evidence type="ECO:0000256" key="6">
    <source>
        <dbReference type="ARBA" id="ARBA00043993"/>
    </source>
</evidence>
<dbReference type="OrthoDB" id="3579456at2"/>
<evidence type="ECO:0000256" key="4">
    <source>
        <dbReference type="ARBA" id="ARBA00022989"/>
    </source>
</evidence>
<dbReference type="RefSeq" id="WP_092323532.1">
    <property type="nucleotide sequence ID" value="NZ_FNFU01000009.1"/>
</dbReference>
<reference evidence="10 11" key="1">
    <citation type="submission" date="2016-10" db="EMBL/GenBank/DDBJ databases">
        <authorList>
            <person name="de Groot N.N."/>
        </authorList>
    </citation>
    <scope>NUCLEOTIDE SEQUENCE [LARGE SCALE GENOMIC DNA]</scope>
    <source>
        <strain evidence="10 11">CGMCC 1.5382</strain>
    </source>
</reference>
<sequence>MSVSQKASDREENGRRKRAAARLKAGVQHPELLLAAKAALAVGIAWSIAPYLPGVANDYPYYAPLGALVSMAPTLMGSVKNGLQTVAGLAIGVLLAGTVILLSEPNVFTISLVVGIGFLISGSRRITTAREFVPVTALFVLIVGGPNADSYSIGYLVQVCLGISVGLAVNLLILPPLRQDAAAAELSRFRTTLARHLREISEALTESWPPEHEVWATRGDMLSRTASEVRAAVMHADESRKGNPRALIHRRDLLAAYDDVAALETVSFHVRNLTDVLAGAVWGDPLPVEVPAELRPSLGAAIRSVARILDEWDSGTGVLAPPRDEAEAGLKSLRAELERQRHSGAETISAASAIDMDLRRILVALRPSVERDAEDIPTPAP</sequence>
<evidence type="ECO:0000256" key="2">
    <source>
        <dbReference type="ARBA" id="ARBA00022475"/>
    </source>
</evidence>
<evidence type="ECO:0000256" key="1">
    <source>
        <dbReference type="ARBA" id="ARBA00004651"/>
    </source>
</evidence>
<evidence type="ECO:0000256" key="8">
    <source>
        <dbReference type="SAM" id="Phobius"/>
    </source>
</evidence>
<keyword evidence="5 8" id="KW-0472">Membrane</keyword>
<proteinExistence type="inferred from homology"/>
<organism evidence="10 11">
    <name type="scientific">Cryobacterium psychrotolerans</name>
    <dbReference type="NCBI Taxonomy" id="386301"/>
    <lineage>
        <taxon>Bacteria</taxon>
        <taxon>Bacillati</taxon>
        <taxon>Actinomycetota</taxon>
        <taxon>Actinomycetes</taxon>
        <taxon>Micrococcales</taxon>
        <taxon>Microbacteriaceae</taxon>
        <taxon>Cryobacterium</taxon>
    </lineage>
</organism>
<evidence type="ECO:0000256" key="5">
    <source>
        <dbReference type="ARBA" id="ARBA00023136"/>
    </source>
</evidence>
<dbReference type="AlphaFoldDB" id="A0A1G9DKL5"/>
<keyword evidence="4 8" id="KW-1133">Transmembrane helix</keyword>
<dbReference type="InterPro" id="IPR049453">
    <property type="entry name" value="Memb_transporter_dom"/>
</dbReference>
<feature type="transmembrane region" description="Helical" evidence="8">
    <location>
        <begin position="107"/>
        <end position="123"/>
    </location>
</feature>
<feature type="transmembrane region" description="Helical" evidence="8">
    <location>
        <begin position="32"/>
        <end position="53"/>
    </location>
</feature>
<protein>
    <submittedName>
        <fullName evidence="10">Fusaric acid resistance protein-like</fullName>
    </submittedName>
</protein>
<evidence type="ECO:0000259" key="9">
    <source>
        <dbReference type="Pfam" id="PF13515"/>
    </source>
</evidence>
<evidence type="ECO:0000313" key="10">
    <source>
        <dbReference type="EMBL" id="SDK64438.1"/>
    </source>
</evidence>
<accession>A0A1G9DKL5</accession>
<keyword evidence="2" id="KW-1003">Cell membrane</keyword>
<dbReference type="PANTHER" id="PTHR30509:SF9">
    <property type="entry name" value="MULTIDRUG RESISTANCE PROTEIN MDTO"/>
    <property type="match status" value="1"/>
</dbReference>
<keyword evidence="11" id="KW-1185">Reference proteome</keyword>
<dbReference type="GO" id="GO:0005886">
    <property type="term" value="C:plasma membrane"/>
    <property type="evidence" value="ECO:0007669"/>
    <property type="project" value="UniProtKB-SubCell"/>
</dbReference>
<evidence type="ECO:0000313" key="11">
    <source>
        <dbReference type="Proteomes" id="UP000198701"/>
    </source>
</evidence>